<accession>A0ABV9CCP4</accession>
<reference evidence="3" key="1">
    <citation type="journal article" date="2019" name="Int. J. Syst. Evol. Microbiol.">
        <title>The Global Catalogue of Microorganisms (GCM) 10K type strain sequencing project: providing services to taxonomists for standard genome sequencing and annotation.</title>
        <authorList>
            <consortium name="The Broad Institute Genomics Platform"/>
            <consortium name="The Broad Institute Genome Sequencing Center for Infectious Disease"/>
            <person name="Wu L."/>
            <person name="Ma J."/>
        </authorList>
    </citation>
    <scope>NUCLEOTIDE SEQUENCE [LARGE SCALE GENOMIC DNA]</scope>
    <source>
        <strain evidence="3">CGMCC 4.7132</strain>
    </source>
</reference>
<keyword evidence="1" id="KW-0812">Transmembrane</keyword>
<sequence>MRDVACGTALRSVQAVFSGEFVMADFVAESLDFDAASFGLLCIAFRVKVGSLHMNQAKFEESLSCVDLDVTSVLWGDGLTVAGRASLTLRCPQVHLHDTNFGAGLSLDESEIELLLMSPTCKTLSLRGVRSRSIHASDTVITDQSGLIGPVMSDYVSFDRSSFSGRTELEVLANSLSLEQIAILDETTFKIRYADVSLDGADLGAAVTVVTGQDFSWVHYEGIQGEFRRFDESVFRQRHGSETARIVSLRGVDASHLLLVSVDLKRCMFANALNLDSIQIEAAAPFSNTPRGLRGIWWWTPRQSLFEEHLWRAKQPRSSGWLTEAGLPEMLRSPYSYRPGDYGIGPERLTRIYRAVRKSYEDSKDEPGAADFYYGEMEMRRRSTGTPAVERGILFAYWLTSGYSLRGLRSLASLCVTLLALSILFAQYGFAQAMPLWRALIYSASFSLSLPYDDAPNITDFGMVLQVILRLTGPLFLGLTLLSVRNRVKR</sequence>
<dbReference type="EMBL" id="JBHSFP010000003">
    <property type="protein sequence ID" value="MFC4530626.1"/>
    <property type="molecule type" value="Genomic_DNA"/>
</dbReference>
<dbReference type="RefSeq" id="WP_380838566.1">
    <property type="nucleotide sequence ID" value="NZ_JBHSFP010000003.1"/>
</dbReference>
<keyword evidence="1" id="KW-1133">Transmembrane helix</keyword>
<gene>
    <name evidence="2" type="ORF">ACFO60_07610</name>
</gene>
<evidence type="ECO:0000313" key="2">
    <source>
        <dbReference type="EMBL" id="MFC4530626.1"/>
    </source>
</evidence>
<protein>
    <recommendedName>
        <fullName evidence="4">Pentapeptide repeat-containing protein</fullName>
    </recommendedName>
</protein>
<feature type="transmembrane region" description="Helical" evidence="1">
    <location>
        <begin position="411"/>
        <end position="430"/>
    </location>
</feature>
<evidence type="ECO:0000256" key="1">
    <source>
        <dbReference type="SAM" id="Phobius"/>
    </source>
</evidence>
<feature type="transmembrane region" description="Helical" evidence="1">
    <location>
        <begin position="463"/>
        <end position="484"/>
    </location>
</feature>
<evidence type="ECO:0008006" key="4">
    <source>
        <dbReference type="Google" id="ProtNLM"/>
    </source>
</evidence>
<keyword evidence="1" id="KW-0472">Membrane</keyword>
<name>A0ABV9CCP4_9ACTN</name>
<keyword evidence="3" id="KW-1185">Reference proteome</keyword>
<evidence type="ECO:0000313" key="3">
    <source>
        <dbReference type="Proteomes" id="UP001596004"/>
    </source>
</evidence>
<comment type="caution">
    <text evidence="2">The sequence shown here is derived from an EMBL/GenBank/DDBJ whole genome shotgun (WGS) entry which is preliminary data.</text>
</comment>
<proteinExistence type="predicted"/>
<dbReference type="Proteomes" id="UP001596004">
    <property type="component" value="Unassembled WGS sequence"/>
</dbReference>
<organism evidence="2 3">
    <name type="scientific">Sphaerisporangium dianthi</name>
    <dbReference type="NCBI Taxonomy" id="1436120"/>
    <lineage>
        <taxon>Bacteria</taxon>
        <taxon>Bacillati</taxon>
        <taxon>Actinomycetota</taxon>
        <taxon>Actinomycetes</taxon>
        <taxon>Streptosporangiales</taxon>
        <taxon>Streptosporangiaceae</taxon>
        <taxon>Sphaerisporangium</taxon>
    </lineage>
</organism>